<dbReference type="STRING" id="573413.Spirs_0430"/>
<sequence>MFILELIVSAITSLLFLFFLLTSLGMESTGNPLVGPGVFPSILSTIILICSVLWCIDSLVAYLKHQKSTGTQEAHDSPNGLFHFTKESRRLAIIIILTVLYILILMPLVGFVISTFLFLFVSVMLFYGKLSSALIVSVLLSLVMFVLFQFVLHLPMPR</sequence>
<keyword evidence="1" id="KW-0812">Transmembrane</keyword>
<dbReference type="HOGENOM" id="CLU_1668309_0_0_12"/>
<dbReference type="Pfam" id="PF07331">
    <property type="entry name" value="TctB"/>
    <property type="match status" value="1"/>
</dbReference>
<feature type="transmembrane region" description="Helical" evidence="1">
    <location>
        <begin position="41"/>
        <end position="63"/>
    </location>
</feature>
<feature type="transmembrane region" description="Helical" evidence="1">
    <location>
        <begin position="133"/>
        <end position="152"/>
    </location>
</feature>
<dbReference type="EMBL" id="CP002116">
    <property type="protein sequence ID" value="ADK79579.1"/>
    <property type="molecule type" value="Genomic_DNA"/>
</dbReference>
<evidence type="ECO:0000259" key="2">
    <source>
        <dbReference type="Pfam" id="PF07331"/>
    </source>
</evidence>
<evidence type="ECO:0000313" key="4">
    <source>
        <dbReference type="Proteomes" id="UP000002318"/>
    </source>
</evidence>
<keyword evidence="4" id="KW-1185">Reference proteome</keyword>
<feature type="domain" description="DUF1468" evidence="2">
    <location>
        <begin position="10"/>
        <end position="157"/>
    </location>
</feature>
<keyword evidence="1" id="KW-1133">Transmembrane helix</keyword>
<reference evidence="3 4" key="1">
    <citation type="journal article" date="2010" name="Stand. Genomic Sci.">
        <title>Complete genome sequence of Spirochaeta smaragdinae type strain (SEBR 4228).</title>
        <authorList>
            <person name="Mavromatis K."/>
            <person name="Yasawong M."/>
            <person name="Chertkov O."/>
            <person name="Lapidus A."/>
            <person name="Lucas S."/>
            <person name="Nolan M."/>
            <person name="Del Rio T.G."/>
            <person name="Tice H."/>
            <person name="Cheng J.F."/>
            <person name="Pitluck S."/>
            <person name="Liolios K."/>
            <person name="Ivanova N."/>
            <person name="Tapia R."/>
            <person name="Han C."/>
            <person name="Bruce D."/>
            <person name="Goodwin L."/>
            <person name="Pati A."/>
            <person name="Chen A."/>
            <person name="Palaniappan K."/>
            <person name="Land M."/>
            <person name="Hauser L."/>
            <person name="Chang Y.J."/>
            <person name="Jeffries C.D."/>
            <person name="Detter J.C."/>
            <person name="Rohde M."/>
            <person name="Brambilla E."/>
            <person name="Spring S."/>
            <person name="Goker M."/>
            <person name="Sikorski J."/>
            <person name="Woyke T."/>
            <person name="Bristow J."/>
            <person name="Eisen J.A."/>
            <person name="Markowitz V."/>
            <person name="Hugenholtz P."/>
            <person name="Klenk H.P."/>
            <person name="Kyrpides N.C."/>
        </authorList>
    </citation>
    <scope>NUCLEOTIDE SEQUENCE [LARGE SCALE GENOMIC DNA]</scope>
    <source>
        <strain evidence="4">DSM 11293 / JCM 15392 / SEBR 4228</strain>
    </source>
</reference>
<evidence type="ECO:0000256" key="1">
    <source>
        <dbReference type="SAM" id="Phobius"/>
    </source>
</evidence>
<name>E1RB49_SEDSS</name>
<gene>
    <name evidence="3" type="ordered locus">Spirs_0430</name>
</gene>
<dbReference type="KEGG" id="ssm:Spirs_0430"/>
<feature type="transmembrane region" description="Helical" evidence="1">
    <location>
        <begin position="91"/>
        <end position="121"/>
    </location>
</feature>
<keyword evidence="1" id="KW-0472">Membrane</keyword>
<dbReference type="AlphaFoldDB" id="E1RB49"/>
<protein>
    <recommendedName>
        <fullName evidence="2">DUF1468 domain-containing protein</fullName>
    </recommendedName>
</protein>
<organism evidence="3 4">
    <name type="scientific">Sediminispirochaeta smaragdinae (strain DSM 11293 / JCM 15392 / SEBR 4228)</name>
    <name type="common">Spirochaeta smaragdinae</name>
    <dbReference type="NCBI Taxonomy" id="573413"/>
    <lineage>
        <taxon>Bacteria</taxon>
        <taxon>Pseudomonadati</taxon>
        <taxon>Spirochaetota</taxon>
        <taxon>Spirochaetia</taxon>
        <taxon>Spirochaetales</taxon>
        <taxon>Spirochaetaceae</taxon>
        <taxon>Sediminispirochaeta</taxon>
    </lineage>
</organism>
<dbReference type="InterPro" id="IPR009936">
    <property type="entry name" value="DUF1468"/>
</dbReference>
<proteinExistence type="predicted"/>
<evidence type="ECO:0000313" key="3">
    <source>
        <dbReference type="EMBL" id="ADK79579.1"/>
    </source>
</evidence>
<dbReference type="Proteomes" id="UP000002318">
    <property type="component" value="Chromosome"/>
</dbReference>
<accession>E1RB49</accession>